<protein>
    <submittedName>
        <fullName evidence="1">Uncharacterized protein</fullName>
    </submittedName>
</protein>
<keyword evidence="2" id="KW-1185">Reference proteome</keyword>
<reference evidence="1" key="1">
    <citation type="submission" date="2016-11" db="EMBL/GenBank/DDBJ databases">
        <title>The genome of Nicotiana attenuata.</title>
        <authorList>
            <person name="Xu S."/>
            <person name="Brockmoeller T."/>
            <person name="Gaquerel E."/>
            <person name="Navarro A."/>
            <person name="Kuhl H."/>
            <person name="Gase K."/>
            <person name="Ling Z."/>
            <person name="Zhou W."/>
            <person name="Kreitzer C."/>
            <person name="Stanke M."/>
            <person name="Tang H."/>
            <person name="Lyons E."/>
            <person name="Pandey P."/>
            <person name="Pandey S.P."/>
            <person name="Timmermann B."/>
            <person name="Baldwin I.T."/>
        </authorList>
    </citation>
    <scope>NUCLEOTIDE SEQUENCE [LARGE SCALE GENOMIC DNA]</scope>
    <source>
        <strain evidence="1">UT</strain>
    </source>
</reference>
<gene>
    <name evidence="1" type="ORF">A4A49_11046</name>
</gene>
<proteinExistence type="predicted"/>
<comment type="caution">
    <text evidence="1">The sequence shown here is derived from an EMBL/GenBank/DDBJ whole genome shotgun (WGS) entry which is preliminary data.</text>
</comment>
<sequence length="99" mass="11415">MQKDDSWGITITLIGYYKILDKMHRARAGADGNFVVRWKDLVARMFLARLTFLEFVSYDCLSSVAPVIIFRFQLWKTACNVETNMVLVMWKGRSASMLG</sequence>
<dbReference type="Gramene" id="OIT07970">
    <property type="protein sequence ID" value="OIT07970"/>
    <property type="gene ID" value="A4A49_11046"/>
</dbReference>
<evidence type="ECO:0000313" key="2">
    <source>
        <dbReference type="Proteomes" id="UP000187609"/>
    </source>
</evidence>
<accession>A0A1J6ITC8</accession>
<evidence type="ECO:0000313" key="1">
    <source>
        <dbReference type="EMBL" id="OIT07970.1"/>
    </source>
</evidence>
<organism evidence="1 2">
    <name type="scientific">Nicotiana attenuata</name>
    <name type="common">Coyote tobacco</name>
    <dbReference type="NCBI Taxonomy" id="49451"/>
    <lineage>
        <taxon>Eukaryota</taxon>
        <taxon>Viridiplantae</taxon>
        <taxon>Streptophyta</taxon>
        <taxon>Embryophyta</taxon>
        <taxon>Tracheophyta</taxon>
        <taxon>Spermatophyta</taxon>
        <taxon>Magnoliopsida</taxon>
        <taxon>eudicotyledons</taxon>
        <taxon>Gunneridae</taxon>
        <taxon>Pentapetalae</taxon>
        <taxon>asterids</taxon>
        <taxon>lamiids</taxon>
        <taxon>Solanales</taxon>
        <taxon>Solanaceae</taxon>
        <taxon>Nicotianoideae</taxon>
        <taxon>Nicotianeae</taxon>
        <taxon>Nicotiana</taxon>
    </lineage>
</organism>
<dbReference type="EMBL" id="MJEQ01037183">
    <property type="protein sequence ID" value="OIT07970.1"/>
    <property type="molecule type" value="Genomic_DNA"/>
</dbReference>
<dbReference type="Proteomes" id="UP000187609">
    <property type="component" value="Unassembled WGS sequence"/>
</dbReference>
<dbReference type="AlphaFoldDB" id="A0A1J6ITC8"/>
<name>A0A1J6ITC8_NICAT</name>